<keyword evidence="1" id="KW-0732">Signal</keyword>
<dbReference type="Pfam" id="PF09912">
    <property type="entry name" value="DUF2141"/>
    <property type="match status" value="1"/>
</dbReference>
<proteinExistence type="predicted"/>
<evidence type="ECO:0000313" key="3">
    <source>
        <dbReference type="Proteomes" id="UP001596152"/>
    </source>
</evidence>
<organism evidence="2 3">
    <name type="scientific">Brevundimonas staleyi</name>
    <dbReference type="NCBI Taxonomy" id="74326"/>
    <lineage>
        <taxon>Bacteria</taxon>
        <taxon>Pseudomonadati</taxon>
        <taxon>Pseudomonadota</taxon>
        <taxon>Alphaproteobacteria</taxon>
        <taxon>Caulobacterales</taxon>
        <taxon>Caulobacteraceae</taxon>
        <taxon>Brevundimonas</taxon>
    </lineage>
</organism>
<evidence type="ECO:0000313" key="2">
    <source>
        <dbReference type="EMBL" id="MFC5344967.1"/>
    </source>
</evidence>
<accession>A0ABW0FTF1</accession>
<dbReference type="InterPro" id="IPR018673">
    <property type="entry name" value="DUF2141"/>
</dbReference>
<dbReference type="RefSeq" id="WP_374038052.1">
    <property type="nucleotide sequence ID" value="NZ_CP169082.1"/>
</dbReference>
<feature type="chain" id="PRO_5045142070" evidence="1">
    <location>
        <begin position="24"/>
        <end position="141"/>
    </location>
</feature>
<keyword evidence="3" id="KW-1185">Reference proteome</keyword>
<gene>
    <name evidence="2" type="ORF">ACFPIE_13665</name>
</gene>
<sequence length="141" mass="15009">MKLTILASGLALFLTGLASPVLAQDLTLSLSTREAGGRIAIAVYRDAESFRRNENPVVSRMVARTGPVTTVTLTDLPPGRYAVAAFHDTDGNGELTLWPIGLPREAYGFSRDARGRFGPPSFAAAAFDLPASGARQAIRLH</sequence>
<evidence type="ECO:0000256" key="1">
    <source>
        <dbReference type="SAM" id="SignalP"/>
    </source>
</evidence>
<protein>
    <submittedName>
        <fullName evidence="2">DUF2141 domain-containing protein</fullName>
    </submittedName>
</protein>
<name>A0ABW0FTF1_9CAUL</name>
<dbReference type="Proteomes" id="UP001596152">
    <property type="component" value="Unassembled WGS sequence"/>
</dbReference>
<comment type="caution">
    <text evidence="2">The sequence shown here is derived from an EMBL/GenBank/DDBJ whole genome shotgun (WGS) entry which is preliminary data.</text>
</comment>
<feature type="signal peptide" evidence="1">
    <location>
        <begin position="1"/>
        <end position="23"/>
    </location>
</feature>
<dbReference type="EMBL" id="JBHSLF010000025">
    <property type="protein sequence ID" value="MFC5344967.1"/>
    <property type="molecule type" value="Genomic_DNA"/>
</dbReference>
<reference evidence="3" key="1">
    <citation type="journal article" date="2019" name="Int. J. Syst. Evol. Microbiol.">
        <title>The Global Catalogue of Microorganisms (GCM) 10K type strain sequencing project: providing services to taxonomists for standard genome sequencing and annotation.</title>
        <authorList>
            <consortium name="The Broad Institute Genomics Platform"/>
            <consortium name="The Broad Institute Genome Sequencing Center for Infectious Disease"/>
            <person name="Wu L."/>
            <person name="Ma J."/>
        </authorList>
    </citation>
    <scope>NUCLEOTIDE SEQUENCE [LARGE SCALE GENOMIC DNA]</scope>
    <source>
        <strain evidence="3">JCM 12125</strain>
    </source>
</reference>